<accession>A0ABU7F164</accession>
<organism evidence="1 2">
    <name type="scientific">Characodon lateralis</name>
    <dbReference type="NCBI Taxonomy" id="208331"/>
    <lineage>
        <taxon>Eukaryota</taxon>
        <taxon>Metazoa</taxon>
        <taxon>Chordata</taxon>
        <taxon>Craniata</taxon>
        <taxon>Vertebrata</taxon>
        <taxon>Euteleostomi</taxon>
        <taxon>Actinopterygii</taxon>
        <taxon>Neopterygii</taxon>
        <taxon>Teleostei</taxon>
        <taxon>Neoteleostei</taxon>
        <taxon>Acanthomorphata</taxon>
        <taxon>Ovalentaria</taxon>
        <taxon>Atherinomorphae</taxon>
        <taxon>Cyprinodontiformes</taxon>
        <taxon>Goodeidae</taxon>
        <taxon>Characodon</taxon>
    </lineage>
</organism>
<dbReference type="Proteomes" id="UP001352852">
    <property type="component" value="Unassembled WGS sequence"/>
</dbReference>
<dbReference type="EMBL" id="JAHUTJ010074159">
    <property type="protein sequence ID" value="MED6293075.1"/>
    <property type="molecule type" value="Genomic_DNA"/>
</dbReference>
<reference evidence="1 2" key="1">
    <citation type="submission" date="2021-06" db="EMBL/GenBank/DDBJ databases">
        <authorList>
            <person name="Palmer J.M."/>
        </authorList>
    </citation>
    <scope>NUCLEOTIDE SEQUENCE [LARGE SCALE GENOMIC DNA]</scope>
    <source>
        <strain evidence="1 2">CL_MEX2019</strain>
        <tissue evidence="1">Muscle</tissue>
    </source>
</reference>
<keyword evidence="2" id="KW-1185">Reference proteome</keyword>
<proteinExistence type="predicted"/>
<comment type="caution">
    <text evidence="1">The sequence shown here is derived from an EMBL/GenBank/DDBJ whole genome shotgun (WGS) entry which is preliminary data.</text>
</comment>
<protein>
    <submittedName>
        <fullName evidence="1">Uncharacterized protein</fullName>
    </submittedName>
</protein>
<name>A0ABU7F164_9TELE</name>
<sequence length="86" mass="9977">MLWSHRAAITHTITQKHIFLFRLQPNKCQKHWVNEALPCKYHAKKETFNEPKGEENLCSGLRRIGCVCALSWKTHPSSGQKLCQCE</sequence>
<evidence type="ECO:0000313" key="2">
    <source>
        <dbReference type="Proteomes" id="UP001352852"/>
    </source>
</evidence>
<gene>
    <name evidence="1" type="ORF">CHARACLAT_007115</name>
</gene>
<evidence type="ECO:0000313" key="1">
    <source>
        <dbReference type="EMBL" id="MED6293075.1"/>
    </source>
</evidence>